<accession>A0A6B3NJ28</accession>
<evidence type="ECO:0000259" key="2">
    <source>
        <dbReference type="Pfam" id="PF23572"/>
    </source>
</evidence>
<dbReference type="InterPro" id="IPR055378">
    <property type="entry name" value="GH3_C"/>
</dbReference>
<dbReference type="Pfam" id="PF23572">
    <property type="entry name" value="GH3_C"/>
    <property type="match status" value="1"/>
</dbReference>
<reference evidence="3" key="1">
    <citation type="submission" date="2019-11" db="EMBL/GenBank/DDBJ databases">
        <title>Genomic insights into an expanded diversity of filamentous marine cyanobacteria reveals the extraordinary biosynthetic potential of Moorea and Okeania.</title>
        <authorList>
            <person name="Ferreira Leao T."/>
            <person name="Wang M."/>
            <person name="Moss N."/>
            <person name="Da Silva R."/>
            <person name="Sanders J."/>
            <person name="Nurk S."/>
            <person name="Gurevich A."/>
            <person name="Humphrey G."/>
            <person name="Reher R."/>
            <person name="Zhu Q."/>
            <person name="Belda-Ferre P."/>
            <person name="Glukhov E."/>
            <person name="Rex R."/>
            <person name="Dorrestein P.C."/>
            <person name="Knight R."/>
            <person name="Pevzner P."/>
            <person name="Gerwick W.H."/>
            <person name="Gerwick L."/>
        </authorList>
    </citation>
    <scope>NUCLEOTIDE SEQUENCE</scope>
    <source>
        <strain evidence="3">SIO1C4</strain>
    </source>
</reference>
<name>A0A6B3NJ28_9CYAN</name>
<dbReference type="EMBL" id="JAAHFQ010000666">
    <property type="protein sequence ID" value="NER30885.1"/>
    <property type="molecule type" value="Genomic_DNA"/>
</dbReference>
<gene>
    <name evidence="3" type="ORF">F6J89_25515</name>
</gene>
<dbReference type="Pfam" id="PF23571">
    <property type="entry name" value="GH3_M"/>
    <property type="match status" value="1"/>
</dbReference>
<dbReference type="InterPro" id="IPR055377">
    <property type="entry name" value="GH3_M"/>
</dbReference>
<protein>
    <submittedName>
        <fullName evidence="3">GH3 auxin-responsive promoter family protein</fullName>
    </submittedName>
</protein>
<dbReference type="GO" id="GO:0016881">
    <property type="term" value="F:acid-amino acid ligase activity"/>
    <property type="evidence" value="ECO:0007669"/>
    <property type="project" value="TreeGrafter"/>
</dbReference>
<dbReference type="PANTHER" id="PTHR31901">
    <property type="entry name" value="GH3 DOMAIN-CONTAINING PROTEIN"/>
    <property type="match status" value="1"/>
</dbReference>
<dbReference type="PANTHER" id="PTHR31901:SF9">
    <property type="entry name" value="GH3 DOMAIN-CONTAINING PROTEIN"/>
    <property type="match status" value="1"/>
</dbReference>
<comment type="caution">
    <text evidence="3">The sequence shown here is derived from an EMBL/GenBank/DDBJ whole genome shotgun (WGS) entry which is preliminary data.</text>
</comment>
<dbReference type="AlphaFoldDB" id="A0A6B3NJ28"/>
<dbReference type="InterPro" id="IPR004993">
    <property type="entry name" value="GH3"/>
</dbReference>
<feature type="domain" description="GH3 C-terminal" evidence="2">
    <location>
        <begin position="430"/>
        <end position="543"/>
    </location>
</feature>
<evidence type="ECO:0000259" key="1">
    <source>
        <dbReference type="Pfam" id="PF23571"/>
    </source>
</evidence>
<sequence length="561" mass="64272">MANFLLPLLTTTAELAKENFIKKTRQTLAVQERFLYKILQAYQDTELGREYGLKYIKNIEQFREQVPVLPYSSYEPYVERIAKGQKNILTADPVVYLNTTSGSTGKQKMIPVTRRFQNSLGWANLTCIGFLSEALRYRKSKFGKLMVTYSSKLSGVTSGGIKYGPGGAGVLRMGKLMYEQLFAHPYQTLKPTDSLSRHYLCLLFALRQESMRGIAANFPMLILRICNYLQLYAKDLIEDLETGEIANWLKLEPEIRLQLEKIIIPAPARAAKLREIWKSHGRLTPKLAWPDLSYIGTARGGTSDFYFQRFPDYLDETPVFGSVYASAEGTFSIYHDLDIDGSILAIETGFFEFIPEQEWEAQHPKTLLANEVKPGNLYRILVTNYSGFYRYDIGDVVEVLGFYESTPIIVFRYRRGGLLSSTTEKTTEFHVTQVMQTLQQEFSLSLEDFCITLSANEFPAHYLVNIELTPNHSLPNTQAFLLRFDQKLKEINLRYKLKRHDEVPPPRLRILAPGSFAILRQRQVQKGIPDSQLKFPHISEDRNFLAGLAVEQEITLMEDYS</sequence>
<dbReference type="Pfam" id="PF03321">
    <property type="entry name" value="GH3"/>
    <property type="match status" value="1"/>
</dbReference>
<proteinExistence type="predicted"/>
<organism evidence="3">
    <name type="scientific">Symploca sp. SIO1C4</name>
    <dbReference type="NCBI Taxonomy" id="2607765"/>
    <lineage>
        <taxon>Bacteria</taxon>
        <taxon>Bacillati</taxon>
        <taxon>Cyanobacteriota</taxon>
        <taxon>Cyanophyceae</taxon>
        <taxon>Coleofasciculales</taxon>
        <taxon>Coleofasciculaceae</taxon>
        <taxon>Symploca</taxon>
    </lineage>
</organism>
<evidence type="ECO:0000313" key="3">
    <source>
        <dbReference type="EMBL" id="NER30885.1"/>
    </source>
</evidence>
<feature type="domain" description="GH3 middle" evidence="1">
    <location>
        <begin position="343"/>
        <end position="414"/>
    </location>
</feature>
<dbReference type="GO" id="GO:0005737">
    <property type="term" value="C:cytoplasm"/>
    <property type="evidence" value="ECO:0007669"/>
    <property type="project" value="TreeGrafter"/>
</dbReference>